<dbReference type="EMBL" id="AZGY01000006">
    <property type="protein sequence ID" value="KZZ97724.1"/>
    <property type="molecule type" value="Genomic_DNA"/>
</dbReference>
<dbReference type="PANTHER" id="PTHR24320:SF283">
    <property type="entry name" value="RETINOL DEHYDROGENASE 11"/>
    <property type="match status" value="1"/>
</dbReference>
<dbReference type="InterPro" id="IPR002347">
    <property type="entry name" value="SDR_fam"/>
</dbReference>
<evidence type="ECO:0000256" key="2">
    <source>
        <dbReference type="ARBA" id="ARBA00023002"/>
    </source>
</evidence>
<comment type="caution">
    <text evidence="3">The sequence shown here is derived from an EMBL/GenBank/DDBJ whole genome shotgun (WGS) entry which is preliminary data.</text>
</comment>
<protein>
    <submittedName>
        <fullName evidence="3">WW domain-containing oxidoreductase</fullName>
    </submittedName>
</protein>
<dbReference type="Gene3D" id="3.40.50.720">
    <property type="entry name" value="NAD(P)-binding Rossmann-like Domain"/>
    <property type="match status" value="1"/>
</dbReference>
<evidence type="ECO:0000256" key="1">
    <source>
        <dbReference type="ARBA" id="ARBA00006484"/>
    </source>
</evidence>
<keyword evidence="4" id="KW-1185">Reference proteome</keyword>
<dbReference type="OrthoDB" id="191139at2759"/>
<organism evidence="3 4">
    <name type="scientific">Moelleriella libera RCEF 2490</name>
    <dbReference type="NCBI Taxonomy" id="1081109"/>
    <lineage>
        <taxon>Eukaryota</taxon>
        <taxon>Fungi</taxon>
        <taxon>Dikarya</taxon>
        <taxon>Ascomycota</taxon>
        <taxon>Pezizomycotina</taxon>
        <taxon>Sordariomycetes</taxon>
        <taxon>Hypocreomycetidae</taxon>
        <taxon>Hypocreales</taxon>
        <taxon>Clavicipitaceae</taxon>
        <taxon>Moelleriella</taxon>
    </lineage>
</organism>
<dbReference type="InterPro" id="IPR036291">
    <property type="entry name" value="NAD(P)-bd_dom_sf"/>
</dbReference>
<dbReference type="PRINTS" id="PR00081">
    <property type="entry name" value="GDHRDH"/>
</dbReference>
<dbReference type="PANTHER" id="PTHR24320">
    <property type="entry name" value="RETINOL DEHYDROGENASE"/>
    <property type="match status" value="1"/>
</dbReference>
<dbReference type="GO" id="GO:0016491">
    <property type="term" value="F:oxidoreductase activity"/>
    <property type="evidence" value="ECO:0007669"/>
    <property type="project" value="UniProtKB-KW"/>
</dbReference>
<evidence type="ECO:0000313" key="3">
    <source>
        <dbReference type="EMBL" id="KZZ97724.1"/>
    </source>
</evidence>
<gene>
    <name evidence="3" type="ORF">AAL_03688</name>
</gene>
<sequence length="324" mass="35063">MASRYNAQSTSTELVNDLAAQIKGKVILVTGVSPGGLGAAFAEAVAKAHPAELILAGRNPARLRETANTVTAANPNVKVRDLTLDLGSLAKVREAAAEVNSWDLEHIDVLVNNAGIMASPKFVRSPEGFESQLATNYLGPYLFTNLIIGKVLAAKKPRVVIVSSDGHRLHSFRFHDHNFQDGELYNMWYAYGQSKTANMLNALSLAERLGPRGLVAASLHPGVIGTNLANHMDEEFGGLGRLDKELGNQEGFGGLAWKSLDQGTATHVYAAFHPDVEANNGAYFQDCHVADPWVNTVKPWGTSTVEAEKLWKLSEKLVGQEFDF</sequence>
<comment type="similarity">
    <text evidence="1">Belongs to the short-chain dehydrogenases/reductases (SDR) family.</text>
</comment>
<accession>A0A168DGK2</accession>
<dbReference type="SUPFAM" id="SSF51735">
    <property type="entry name" value="NAD(P)-binding Rossmann-fold domains"/>
    <property type="match status" value="1"/>
</dbReference>
<dbReference type="Pfam" id="PF00106">
    <property type="entry name" value="adh_short"/>
    <property type="match status" value="1"/>
</dbReference>
<evidence type="ECO:0000313" key="4">
    <source>
        <dbReference type="Proteomes" id="UP000078544"/>
    </source>
</evidence>
<dbReference type="STRING" id="1081109.A0A168DGK2"/>
<proteinExistence type="inferred from homology"/>
<reference evidence="3 4" key="1">
    <citation type="journal article" date="2016" name="Genome Biol. Evol.">
        <title>Divergent and convergent evolution of fungal pathogenicity.</title>
        <authorList>
            <person name="Shang Y."/>
            <person name="Xiao G."/>
            <person name="Zheng P."/>
            <person name="Cen K."/>
            <person name="Zhan S."/>
            <person name="Wang C."/>
        </authorList>
    </citation>
    <scope>NUCLEOTIDE SEQUENCE [LARGE SCALE GENOMIC DNA]</scope>
    <source>
        <strain evidence="3 4">RCEF 2490</strain>
    </source>
</reference>
<dbReference type="Proteomes" id="UP000078544">
    <property type="component" value="Unassembled WGS sequence"/>
</dbReference>
<dbReference type="AlphaFoldDB" id="A0A168DGK2"/>
<name>A0A168DGK2_9HYPO</name>
<keyword evidence="2" id="KW-0560">Oxidoreductase</keyword>